<reference evidence="2" key="1">
    <citation type="submission" date="2020-06" db="EMBL/GenBank/DDBJ databases">
        <title>A chromosome-scale genome assembly of Talaromyces rugulosus W13939.</title>
        <authorList>
            <person name="Wang B."/>
            <person name="Guo L."/>
            <person name="Ye K."/>
            <person name="Wang L."/>
        </authorList>
    </citation>
    <scope>NUCLEOTIDE SEQUENCE [LARGE SCALE GENOMIC DNA]</scope>
    <source>
        <strain evidence="2">W13939</strain>
    </source>
</reference>
<dbReference type="InterPro" id="IPR016161">
    <property type="entry name" value="Ald_DH/histidinol_DH"/>
</dbReference>
<evidence type="ECO:0008006" key="3">
    <source>
        <dbReference type="Google" id="ProtNLM"/>
    </source>
</evidence>
<dbReference type="PANTHER" id="PTHR43111:SF1">
    <property type="entry name" value="ALDEHYDE DEHYDROGENASE B-RELATED"/>
    <property type="match status" value="1"/>
</dbReference>
<evidence type="ECO:0000313" key="2">
    <source>
        <dbReference type="Proteomes" id="UP000509510"/>
    </source>
</evidence>
<protein>
    <recommendedName>
        <fullName evidence="3">Aldehyde dehydrogenase domain-containing protein</fullName>
    </recommendedName>
</protein>
<accession>A0A7H8R9M4</accession>
<dbReference type="EMBL" id="CP055902">
    <property type="protein sequence ID" value="QKX62827.1"/>
    <property type="molecule type" value="Genomic_DNA"/>
</dbReference>
<dbReference type="InterPro" id="IPR016163">
    <property type="entry name" value="Ald_DH_C"/>
</dbReference>
<dbReference type="Proteomes" id="UP000509510">
    <property type="component" value="Chromosome V"/>
</dbReference>
<dbReference type="RefSeq" id="XP_035349001.1">
    <property type="nucleotide sequence ID" value="XM_035493108.1"/>
</dbReference>
<dbReference type="GO" id="GO:0016620">
    <property type="term" value="F:oxidoreductase activity, acting on the aldehyde or oxo group of donors, NAD or NADP as acceptor"/>
    <property type="evidence" value="ECO:0007669"/>
    <property type="project" value="InterPro"/>
</dbReference>
<keyword evidence="2" id="KW-1185">Reference proteome</keyword>
<dbReference type="InterPro" id="IPR016162">
    <property type="entry name" value="Ald_DH_N"/>
</dbReference>
<dbReference type="PANTHER" id="PTHR43111">
    <property type="entry name" value="ALDEHYDE DEHYDROGENASE B-RELATED"/>
    <property type="match status" value="1"/>
</dbReference>
<dbReference type="AlphaFoldDB" id="A0A7H8R9M4"/>
<dbReference type="KEGG" id="trg:TRUGW13939_09992"/>
<name>A0A7H8R9M4_TALRU</name>
<evidence type="ECO:0000313" key="1">
    <source>
        <dbReference type="EMBL" id="QKX62827.1"/>
    </source>
</evidence>
<organism evidence="1 2">
    <name type="scientific">Talaromyces rugulosus</name>
    <name type="common">Penicillium rugulosum</name>
    <dbReference type="NCBI Taxonomy" id="121627"/>
    <lineage>
        <taxon>Eukaryota</taxon>
        <taxon>Fungi</taxon>
        <taxon>Dikarya</taxon>
        <taxon>Ascomycota</taxon>
        <taxon>Pezizomycotina</taxon>
        <taxon>Eurotiomycetes</taxon>
        <taxon>Eurotiomycetidae</taxon>
        <taxon>Eurotiales</taxon>
        <taxon>Trichocomaceae</taxon>
        <taxon>Talaromyces</taxon>
        <taxon>Talaromyces sect. Islandici</taxon>
    </lineage>
</organism>
<dbReference type="GeneID" id="55997473"/>
<proteinExistence type="predicted"/>
<dbReference type="SUPFAM" id="SSF53720">
    <property type="entry name" value="ALDH-like"/>
    <property type="match status" value="1"/>
</dbReference>
<sequence length="444" mass="49325">MQSSDSKSHLKRVCAAAIDGRTSNVRFIQSQLRILHQSILDSREGILEVIAASSSNITNFKTEAEVEFSMAIATVREHYEGINFDRAITNEYKIAAGKNNAERRIGYGVVVVKPTMHTRFYAIVSAVACAIAAGNTFVVECDKRAVDDLLPSLFQPLDWEIYALNQGPVTDDEILSTALTIDQTGEIETLHCVKSVPNLRSIAVIDRTADVKKAAQQILAAHVAFSGQSPHAPDLIVVNEWVKNKFLEEIILERTSATGREVHSSHAGDDKHAAWKTALVEAESNGEATLIKKEGLYMIDVHQRRPEYLVAYHFAEPAAGKFLSQQINSHWSFINHIPAQLLVGPALPLKQQHFSLALRYTKEMLSKPRPEFVEEPIGNSAIELKDLINPMSTKLQILRQRETQPLRETGQGPGTAIGFFEQGIIVETFTAFCRKGLWVLMFAL</sequence>
<dbReference type="Gene3D" id="3.40.605.10">
    <property type="entry name" value="Aldehyde Dehydrogenase, Chain A, domain 1"/>
    <property type="match status" value="1"/>
</dbReference>
<gene>
    <name evidence="1" type="ORF">TRUGW13939_09992</name>
</gene>
<dbReference type="Gene3D" id="3.40.309.10">
    <property type="entry name" value="Aldehyde Dehydrogenase, Chain A, domain 2"/>
    <property type="match status" value="1"/>
</dbReference>
<dbReference type="OrthoDB" id="5596991at2759"/>